<name>R0D0R9_CAUVI</name>
<feature type="signal peptide" evidence="2">
    <location>
        <begin position="1"/>
        <end position="25"/>
    </location>
</feature>
<dbReference type="InterPro" id="IPR007049">
    <property type="entry name" value="Carb-sel_porin_OprB"/>
</dbReference>
<dbReference type="PATRIC" id="fig|1292034.3.peg.1772"/>
<comment type="caution">
    <text evidence="3">The sequence shown here is derived from an EMBL/GenBank/DDBJ whole genome shotgun (WGS) entry which is preliminary data.</text>
</comment>
<protein>
    <submittedName>
        <fullName evidence="3">Uncharacterized protein</fullName>
    </submittedName>
</protein>
<dbReference type="GO" id="GO:0008643">
    <property type="term" value="P:carbohydrate transport"/>
    <property type="evidence" value="ECO:0007669"/>
    <property type="project" value="InterPro"/>
</dbReference>
<dbReference type="RefSeq" id="WP_004618355.1">
    <property type="nucleotide sequence ID" value="NZ_APMP01000008.1"/>
</dbReference>
<dbReference type="GO" id="GO:0016020">
    <property type="term" value="C:membrane"/>
    <property type="evidence" value="ECO:0007669"/>
    <property type="project" value="InterPro"/>
</dbReference>
<dbReference type="AlphaFoldDB" id="R0D0R9"/>
<dbReference type="STRING" id="1292034.OR37_01785"/>
<dbReference type="OrthoDB" id="177316at2"/>
<feature type="chain" id="PRO_5007232539" evidence="2">
    <location>
        <begin position="26"/>
        <end position="449"/>
    </location>
</feature>
<keyword evidence="2" id="KW-0732">Signal</keyword>
<dbReference type="Pfam" id="PF04966">
    <property type="entry name" value="OprB"/>
    <property type="match status" value="1"/>
</dbReference>
<dbReference type="EMBL" id="APMP01000008">
    <property type="protein sequence ID" value="ENZ82231.1"/>
    <property type="molecule type" value="Genomic_DNA"/>
</dbReference>
<sequence precursor="true">MMIDTTPPILAALAIVLAASAPAFAEDAPPPAEQTPAEQTMAVHGQATLVVQGHDRFTSPYAGRNSLSAKAMGRETFDMTLYLGVRPWKGAEIWINPEIDQGFGLSNTLGVAGFPSGEAYKVGKSKPYPKLPRAFIRQTVDLGGEHQAVEADQNQLAGSQAADRLVLTVGKFSVVDVFDTNAYAHDPRRDFLNWAMIDAGVFDYAANAWGYTYGAAAELYQGRWTLRAGAFDLSSEPNSATLDKKFDQFQLVGEVEERHSWHGQPGKLKVTTFVTRGRMGRFDDAVRQAAITGTPADIEAVRRYASRSGVSVNLEQQVATGVGVFAKGGVAGGAIEPYEFADIDRTLAAGVSVNGARWKRPDDTIGLGGVVNAISSAHQRYLDAGGTGILVGDGRLPHPGAERIVEAYYDWALTKAVHVSLDYQYVQNPAYNRDRGPASIGAARIHAQF</sequence>
<dbReference type="GO" id="GO:0015288">
    <property type="term" value="F:porin activity"/>
    <property type="evidence" value="ECO:0007669"/>
    <property type="project" value="InterPro"/>
</dbReference>
<organism evidence="3 4">
    <name type="scientific">Caulobacter vibrioides OR37</name>
    <dbReference type="NCBI Taxonomy" id="1292034"/>
    <lineage>
        <taxon>Bacteria</taxon>
        <taxon>Pseudomonadati</taxon>
        <taxon>Pseudomonadota</taxon>
        <taxon>Alphaproteobacteria</taxon>
        <taxon>Caulobacterales</taxon>
        <taxon>Caulobacteraceae</taxon>
        <taxon>Caulobacter</taxon>
    </lineage>
</organism>
<gene>
    <name evidence="3" type="ORF">OR37_01785</name>
</gene>
<evidence type="ECO:0000313" key="3">
    <source>
        <dbReference type="EMBL" id="ENZ82231.1"/>
    </source>
</evidence>
<evidence type="ECO:0000256" key="1">
    <source>
        <dbReference type="ARBA" id="ARBA00008769"/>
    </source>
</evidence>
<dbReference type="InterPro" id="IPR038673">
    <property type="entry name" value="OprB_sf"/>
</dbReference>
<keyword evidence="4" id="KW-1185">Reference proteome</keyword>
<reference evidence="3 4" key="1">
    <citation type="journal article" date="2013" name="Genome Announc.">
        <title>Draft Genome Sequence for Caulobacter sp. Strain OR37, a Bacterium Tolerant to Heavy Metals.</title>
        <authorList>
            <person name="Utturkar S.M."/>
            <person name="Bollmann A."/>
            <person name="Brzoska R.M."/>
            <person name="Klingeman D.M."/>
            <person name="Epstein S.E."/>
            <person name="Palumbo A.V."/>
            <person name="Brown S.D."/>
        </authorList>
    </citation>
    <scope>NUCLEOTIDE SEQUENCE [LARGE SCALE GENOMIC DNA]</scope>
    <source>
        <strain evidence="3 4">OR37</strain>
    </source>
</reference>
<evidence type="ECO:0000313" key="4">
    <source>
        <dbReference type="Proteomes" id="UP000013063"/>
    </source>
</evidence>
<evidence type="ECO:0000256" key="2">
    <source>
        <dbReference type="RuleBase" id="RU363072"/>
    </source>
</evidence>
<dbReference type="eggNOG" id="COG3637">
    <property type="taxonomic scope" value="Bacteria"/>
</dbReference>
<proteinExistence type="inferred from homology"/>
<accession>R0D0R9</accession>
<comment type="similarity">
    <text evidence="1 2">Belongs to the OprB family.</text>
</comment>
<dbReference type="Gene3D" id="2.40.160.180">
    <property type="entry name" value="Carbohydrate-selective porin OprB"/>
    <property type="match status" value="1"/>
</dbReference>
<dbReference type="Proteomes" id="UP000013063">
    <property type="component" value="Unassembled WGS sequence"/>
</dbReference>